<protein>
    <recommendedName>
        <fullName evidence="14">Bifunctional enzyme IspD/IspF</fullName>
    </recommendedName>
    <domain>
        <recommendedName>
            <fullName evidence="14">2-C-methyl-D-erythritol 4-phosphate cytidylyltransferase</fullName>
            <ecNumber evidence="14">2.7.7.60</ecNumber>
        </recommendedName>
        <alternativeName>
            <fullName evidence="14">4-diphosphocytidyl-2C-methyl-D-erythritol synthase</fullName>
        </alternativeName>
        <alternativeName>
            <fullName evidence="14">MEP cytidylyltransferase</fullName>
            <shortName evidence="14">MCT</shortName>
        </alternativeName>
    </domain>
    <domain>
        <recommendedName>
            <fullName evidence="14">2-C-methyl-D-erythritol 2,4-cyclodiphosphate synthase</fullName>
            <shortName evidence="14">MECDP-synthase</shortName>
            <shortName evidence="14">MECPP-synthase</shortName>
            <shortName evidence="14">MECPS</shortName>
            <ecNumber evidence="14">4.6.1.12</ecNumber>
        </recommendedName>
    </domain>
</protein>
<dbReference type="CDD" id="cd00554">
    <property type="entry name" value="MECDP_synthase"/>
    <property type="match status" value="1"/>
</dbReference>
<feature type="binding site" evidence="14">
    <location>
        <position position="367"/>
    </location>
    <ligand>
        <name>4-CDP-2-C-methyl-D-erythritol 2-phosphate</name>
        <dbReference type="ChEBI" id="CHEBI:57919"/>
    </ligand>
</feature>
<keyword evidence="9 14" id="KW-0548">Nucleotidyltransferase</keyword>
<feature type="region of interest" description="2-C-methyl-D-erythritol 4-phosphate cytidylyltransferase" evidence="14">
    <location>
        <begin position="1"/>
        <end position="226"/>
    </location>
</feature>
<comment type="similarity">
    <text evidence="14">In the N-terminal section; belongs to the IspD/TarI cytidylyltransferase family. IspD subfamily.</text>
</comment>
<evidence type="ECO:0000256" key="8">
    <source>
        <dbReference type="ARBA" id="ARBA00022679"/>
    </source>
</evidence>
<dbReference type="Pfam" id="PF02542">
    <property type="entry name" value="YgbB"/>
    <property type="match status" value="1"/>
</dbReference>
<dbReference type="HAMAP" id="MF_00108">
    <property type="entry name" value="IspD"/>
    <property type="match status" value="1"/>
</dbReference>
<comment type="function">
    <text evidence="14">Bifunctional enzyme that catalyzes the formation of 4-diphosphocytidyl-2-C-methyl-D-erythritol from CTP and 2-C-methyl-D-erythritol 4-phosphate (MEP) (IspD), and catalyzes the conversion of 4-diphosphocytidyl-2-C-methyl-D-erythritol 2-phosphate (CDP-ME2P) to 2-C-methyl-D-erythritol 2,4-cyclodiphosphate (ME-CPP) with a corresponding release of cytidine 5-monophosphate (CMP) (IspF).</text>
</comment>
<feature type="binding site" evidence="14">
    <location>
        <position position="235"/>
    </location>
    <ligand>
        <name>a divalent metal cation</name>
        <dbReference type="ChEBI" id="CHEBI:60240"/>
    </ligand>
</feature>
<dbReference type="NCBIfam" id="TIGR00453">
    <property type="entry name" value="ispD"/>
    <property type="match status" value="1"/>
</dbReference>
<feature type="site" description="Transition state stabilizer" evidence="14">
    <location>
        <position position="15"/>
    </location>
</feature>
<dbReference type="Proteomes" id="UP001375743">
    <property type="component" value="Unassembled WGS sequence"/>
</dbReference>
<reference evidence="16 17" key="1">
    <citation type="submission" date="2024-01" db="EMBL/GenBank/DDBJ databases">
        <title>Multi-omics insights into the function and evolution of sodium benzoate biodegradation pathways in Benzoatithermus flavus gen. nov., sp. nov. from hot spring.</title>
        <authorList>
            <person name="Hu C.-J."/>
            <person name="Li W.-J."/>
        </authorList>
    </citation>
    <scope>NUCLEOTIDE SEQUENCE [LARGE SCALE GENOMIC DNA]</scope>
    <source>
        <strain evidence="16 17">SYSU G07066</strain>
    </source>
</reference>
<sequence length="386" mass="40478">MHTVALVVAAGRGERFGAALPKQYASLAGKPILRHAVEAFLAHPLIDAVRVVIGPEDRSLYDAATRGLDLLPPVIGGASRQETVRRGLESLEPLAPDHVLVHDAARPLVSAAVIGRVVAALEHHPAVLPVLPVVDTLKRVADGLVAGEAARDGLARAQTPQGFRFPLILAAHRAAEDRGYTDDTAIAAAAGLEVATVAGESRNMKLTLPEDLGLAEALLRSPALRWRTGLGFDVHAFAEGRPLILCGVRIPHDRGLAGHSDADVAFHAVTDAILGTLGAGDIGTHFPPGDPRWRDADSARFLRHAVELLAARGGRIENVDLVIVCERPKIGPHREAMTARLAEVLGVGPDQVGIKATTSEKLGFTGRGEGIAAQAVVSVALPERAG</sequence>
<dbReference type="EMBL" id="JBBLZC010000001">
    <property type="protein sequence ID" value="MEK0081528.1"/>
    <property type="molecule type" value="Genomic_DNA"/>
</dbReference>
<feature type="binding site" evidence="14">
    <location>
        <begin position="233"/>
        <end position="235"/>
    </location>
    <ligand>
        <name>4-CDP-2-C-methyl-D-erythritol 2-phosphate</name>
        <dbReference type="ChEBI" id="CHEBI:57919"/>
    </ligand>
</feature>
<dbReference type="InterPro" id="IPR018294">
    <property type="entry name" value="ISPD_synthase_CS"/>
</dbReference>
<dbReference type="EC" id="4.6.1.12" evidence="14"/>
<dbReference type="GO" id="GO:0008685">
    <property type="term" value="F:2-C-methyl-D-erythritol 2,4-cyclodiphosphate synthase activity"/>
    <property type="evidence" value="ECO:0007669"/>
    <property type="project" value="UniProtKB-EC"/>
</dbReference>
<feature type="domain" description="2-C-methyl-D-erythritol 2,4-cyclodiphosphate synthase" evidence="15">
    <location>
        <begin position="227"/>
        <end position="379"/>
    </location>
</feature>
<evidence type="ECO:0000256" key="4">
    <source>
        <dbReference type="ARBA" id="ARBA00004709"/>
    </source>
</evidence>
<keyword evidence="10 14" id="KW-0479">Metal-binding</keyword>
<dbReference type="SUPFAM" id="SSF53448">
    <property type="entry name" value="Nucleotide-diphospho-sugar transferases"/>
    <property type="match status" value="1"/>
</dbReference>
<evidence type="ECO:0000256" key="10">
    <source>
        <dbReference type="ARBA" id="ARBA00022723"/>
    </source>
</evidence>
<comment type="caution">
    <text evidence="16">The sequence shown here is derived from an EMBL/GenBank/DDBJ whole genome shotgun (WGS) entry which is preliminary data.</text>
</comment>
<evidence type="ECO:0000256" key="12">
    <source>
        <dbReference type="ARBA" id="ARBA00023239"/>
    </source>
</evidence>
<evidence type="ECO:0000256" key="2">
    <source>
        <dbReference type="ARBA" id="ARBA00001282"/>
    </source>
</evidence>
<dbReference type="SUPFAM" id="SSF69765">
    <property type="entry name" value="IpsF-like"/>
    <property type="match status" value="1"/>
</dbReference>
<organism evidence="16 17">
    <name type="scientific">Benzoatithermus flavus</name>
    <dbReference type="NCBI Taxonomy" id="3108223"/>
    <lineage>
        <taxon>Bacteria</taxon>
        <taxon>Pseudomonadati</taxon>
        <taxon>Pseudomonadota</taxon>
        <taxon>Alphaproteobacteria</taxon>
        <taxon>Geminicoccales</taxon>
        <taxon>Geminicoccaceae</taxon>
        <taxon>Benzoatithermus</taxon>
    </lineage>
</organism>
<comment type="cofactor">
    <cofactor evidence="3 14">
        <name>a divalent metal cation</name>
        <dbReference type="ChEBI" id="CHEBI:60240"/>
    </cofactor>
</comment>
<evidence type="ECO:0000256" key="6">
    <source>
        <dbReference type="ARBA" id="ARBA00008480"/>
    </source>
</evidence>
<evidence type="ECO:0000259" key="15">
    <source>
        <dbReference type="Pfam" id="PF02542"/>
    </source>
</evidence>
<dbReference type="Gene3D" id="3.30.1330.50">
    <property type="entry name" value="2-C-methyl-D-erythritol 2,4-cyclodiphosphate synthase"/>
    <property type="match status" value="1"/>
</dbReference>
<dbReference type="CDD" id="cd02516">
    <property type="entry name" value="CDP-ME_synthetase"/>
    <property type="match status" value="1"/>
</dbReference>
<evidence type="ECO:0000256" key="1">
    <source>
        <dbReference type="ARBA" id="ARBA00000200"/>
    </source>
</evidence>
<feature type="binding site" evidence="14">
    <location>
        <position position="364"/>
    </location>
    <ligand>
        <name>4-CDP-2-C-methyl-D-erythritol 2-phosphate</name>
        <dbReference type="ChEBI" id="CHEBI:57919"/>
    </ligand>
</feature>
<dbReference type="NCBIfam" id="NF006899">
    <property type="entry name" value="PRK09382.1"/>
    <property type="match status" value="1"/>
</dbReference>
<proteinExistence type="inferred from homology"/>
<gene>
    <name evidence="14" type="primary">ispDF</name>
    <name evidence="16" type="ORF">U1T56_00060</name>
</gene>
<keyword evidence="11 14" id="KW-0414">Isoprene biosynthesis</keyword>
<feature type="site" description="Positions MEP for the nucleophilic attack" evidence="14">
    <location>
        <position position="151"/>
    </location>
</feature>
<comment type="similarity">
    <text evidence="6">Belongs to the IspF family.</text>
</comment>
<feature type="site" description="Transition state stabilizer" evidence="14">
    <location>
        <position position="22"/>
    </location>
</feature>
<keyword evidence="12 14" id="KW-0456">Lyase</keyword>
<dbReference type="Pfam" id="PF01128">
    <property type="entry name" value="IspD"/>
    <property type="match status" value="1"/>
</dbReference>
<comment type="caution">
    <text evidence="14">Lacks conserved residue(s) required for the propagation of feature annotation.</text>
</comment>
<evidence type="ECO:0000256" key="13">
    <source>
        <dbReference type="ARBA" id="ARBA00023268"/>
    </source>
</evidence>
<evidence type="ECO:0000256" key="3">
    <source>
        <dbReference type="ARBA" id="ARBA00001968"/>
    </source>
</evidence>
<comment type="pathway">
    <text evidence="4 14">Isoprenoid biosynthesis; isopentenyl diphosphate biosynthesis via DXP pathway; isopentenyl diphosphate from 1-deoxy-D-xylulose 5-phosphate: step 4/6.</text>
</comment>
<feature type="binding site" evidence="14">
    <location>
        <begin position="259"/>
        <end position="260"/>
    </location>
    <ligand>
        <name>4-CDP-2-C-methyl-D-erythritol 2-phosphate</name>
        <dbReference type="ChEBI" id="CHEBI:57919"/>
    </ligand>
</feature>
<feature type="binding site" evidence="14">
    <location>
        <begin position="281"/>
        <end position="283"/>
    </location>
    <ligand>
        <name>4-CDP-2-C-methyl-D-erythritol 2-phosphate</name>
        <dbReference type="ChEBI" id="CHEBI:57919"/>
    </ligand>
</feature>
<name>A0ABU8XM48_9PROT</name>
<dbReference type="InterPro" id="IPR001228">
    <property type="entry name" value="IspD"/>
</dbReference>
<dbReference type="PANTHER" id="PTHR43181:SF1">
    <property type="entry name" value="2-C-METHYL-D-ERYTHRITOL 2,4-CYCLODIPHOSPHATE SYNTHASE, CHLOROPLASTIC"/>
    <property type="match status" value="1"/>
</dbReference>
<keyword evidence="17" id="KW-1185">Reference proteome</keyword>
<dbReference type="InterPro" id="IPR034683">
    <property type="entry name" value="IspD/TarI"/>
</dbReference>
<evidence type="ECO:0000313" key="17">
    <source>
        <dbReference type="Proteomes" id="UP001375743"/>
    </source>
</evidence>
<dbReference type="HAMAP" id="MF_01520">
    <property type="entry name" value="IspDF"/>
    <property type="match status" value="1"/>
</dbReference>
<evidence type="ECO:0000256" key="9">
    <source>
        <dbReference type="ARBA" id="ARBA00022695"/>
    </source>
</evidence>
<keyword evidence="8 14" id="KW-0808">Transferase</keyword>
<comment type="catalytic activity">
    <reaction evidence="1 14">
        <text>4-CDP-2-C-methyl-D-erythritol 2-phosphate = 2-C-methyl-D-erythritol 2,4-cyclic diphosphate + CMP</text>
        <dbReference type="Rhea" id="RHEA:23864"/>
        <dbReference type="ChEBI" id="CHEBI:57919"/>
        <dbReference type="ChEBI" id="CHEBI:58483"/>
        <dbReference type="ChEBI" id="CHEBI:60377"/>
        <dbReference type="EC" id="4.6.1.12"/>
    </reaction>
</comment>
<dbReference type="InterPro" id="IPR029044">
    <property type="entry name" value="Nucleotide-diphossugar_trans"/>
</dbReference>
<dbReference type="PROSITE" id="PS01295">
    <property type="entry name" value="ISPD"/>
    <property type="match status" value="1"/>
</dbReference>
<accession>A0ABU8XM48</accession>
<comment type="similarity">
    <text evidence="14">In the C-terminal section; belongs to the IspF family.</text>
</comment>
<evidence type="ECO:0000256" key="14">
    <source>
        <dbReference type="HAMAP-Rule" id="MF_01520"/>
    </source>
</evidence>
<comment type="pathway">
    <text evidence="5 14">Isoprenoid biosynthesis; isopentenyl diphosphate biosynthesis via DXP pathway; isopentenyl diphosphate from 1-deoxy-D-xylulose 5-phosphate: step 2/6.</text>
</comment>
<comment type="similarity">
    <text evidence="7">Belongs to the IspD/TarI cytidylyltransferase family. IspD subfamily.</text>
</comment>
<dbReference type="EC" id="2.7.7.60" evidence="14"/>
<dbReference type="NCBIfam" id="TIGR00151">
    <property type="entry name" value="ispF"/>
    <property type="match status" value="1"/>
</dbReference>
<feature type="region of interest" description="2-C-methyl-D-erythritol 2,4-cyclodiphosphate synthase" evidence="14">
    <location>
        <begin position="227"/>
        <end position="386"/>
    </location>
</feature>
<dbReference type="InterPro" id="IPR026596">
    <property type="entry name" value="IspD/F"/>
</dbReference>
<comment type="catalytic activity">
    <reaction evidence="2 14">
        <text>2-C-methyl-D-erythritol 4-phosphate + CTP + H(+) = 4-CDP-2-C-methyl-D-erythritol + diphosphate</text>
        <dbReference type="Rhea" id="RHEA:13429"/>
        <dbReference type="ChEBI" id="CHEBI:15378"/>
        <dbReference type="ChEBI" id="CHEBI:33019"/>
        <dbReference type="ChEBI" id="CHEBI:37563"/>
        <dbReference type="ChEBI" id="CHEBI:57823"/>
        <dbReference type="ChEBI" id="CHEBI:58262"/>
        <dbReference type="EC" id="2.7.7.60"/>
    </reaction>
</comment>
<dbReference type="InterPro" id="IPR036571">
    <property type="entry name" value="MECDP_synthase_sf"/>
</dbReference>
<dbReference type="GO" id="GO:0050518">
    <property type="term" value="F:2-C-methyl-D-erythritol 4-phosphate cytidylyltransferase activity"/>
    <property type="evidence" value="ECO:0007669"/>
    <property type="project" value="UniProtKB-EC"/>
</dbReference>
<keyword evidence="13 14" id="KW-0511">Multifunctional enzyme</keyword>
<dbReference type="RefSeq" id="WP_418157382.1">
    <property type="nucleotide sequence ID" value="NZ_JBBLZC010000001.1"/>
</dbReference>
<feature type="binding site" evidence="14">
    <location>
        <begin position="357"/>
        <end position="360"/>
    </location>
    <ligand>
        <name>4-CDP-2-C-methyl-D-erythritol 2-phosphate</name>
        <dbReference type="ChEBI" id="CHEBI:57919"/>
    </ligand>
</feature>
<dbReference type="InterPro" id="IPR020555">
    <property type="entry name" value="MECDP_synthase_CS"/>
</dbReference>
<evidence type="ECO:0000256" key="11">
    <source>
        <dbReference type="ARBA" id="ARBA00023229"/>
    </source>
</evidence>
<dbReference type="HAMAP" id="MF_00107">
    <property type="entry name" value="IspF"/>
    <property type="match status" value="1"/>
</dbReference>
<evidence type="ECO:0000256" key="7">
    <source>
        <dbReference type="ARBA" id="ARBA00009789"/>
    </source>
</evidence>
<feature type="site" description="Positions MEP for the nucleophilic attack" evidence="14">
    <location>
        <position position="205"/>
    </location>
</feature>
<dbReference type="Gene3D" id="3.90.550.10">
    <property type="entry name" value="Spore Coat Polysaccharide Biosynthesis Protein SpsA, Chain A"/>
    <property type="match status" value="1"/>
</dbReference>
<evidence type="ECO:0000256" key="5">
    <source>
        <dbReference type="ARBA" id="ARBA00004787"/>
    </source>
</evidence>
<dbReference type="InterPro" id="IPR003526">
    <property type="entry name" value="MECDP_synthase"/>
</dbReference>
<evidence type="ECO:0000313" key="16">
    <source>
        <dbReference type="EMBL" id="MEK0081528.1"/>
    </source>
</evidence>
<dbReference type="PROSITE" id="PS01350">
    <property type="entry name" value="ISPF"/>
    <property type="match status" value="1"/>
</dbReference>
<feature type="site" description="Transition state stabilizer" evidence="14">
    <location>
        <position position="358"/>
    </location>
</feature>
<feature type="site" description="Transition state stabilizer" evidence="14">
    <location>
        <position position="259"/>
    </location>
</feature>
<feature type="binding site" evidence="14">
    <location>
        <position position="233"/>
    </location>
    <ligand>
        <name>a divalent metal cation</name>
        <dbReference type="ChEBI" id="CHEBI:60240"/>
    </ligand>
</feature>
<dbReference type="PANTHER" id="PTHR43181">
    <property type="entry name" value="2-C-METHYL-D-ERYTHRITOL 2,4-CYCLODIPHOSPHATE SYNTHASE, CHLOROPLASTIC"/>
    <property type="match status" value="1"/>
</dbReference>
<feature type="binding site" evidence="14">
    <location>
        <position position="267"/>
    </location>
    <ligand>
        <name>a divalent metal cation</name>
        <dbReference type="ChEBI" id="CHEBI:60240"/>
    </ligand>
</feature>